<dbReference type="Pfam" id="PF20737">
    <property type="entry name" value="Glyco_hydro127C"/>
    <property type="match status" value="1"/>
</dbReference>
<dbReference type="InterPro" id="IPR008928">
    <property type="entry name" value="6-hairpin_glycosidase_sf"/>
</dbReference>
<protein>
    <recommendedName>
        <fullName evidence="6">Glycoside hydrolase family 127 protein</fullName>
    </recommendedName>
</protein>
<dbReference type="Proteomes" id="UP001157034">
    <property type="component" value="Unassembled WGS sequence"/>
</dbReference>
<dbReference type="SUPFAM" id="SSF48208">
    <property type="entry name" value="Six-hairpin glycosidases"/>
    <property type="match status" value="1"/>
</dbReference>
<dbReference type="InterPro" id="IPR049046">
    <property type="entry name" value="Beta-AFase-like_GH127_middle"/>
</dbReference>
<gene>
    <name evidence="4" type="ORF">GCM10025881_29770</name>
</gene>
<feature type="domain" description="Non-reducing end beta-L-arabinofuranosidase-like GH127 middle" evidence="2">
    <location>
        <begin position="342"/>
        <end position="436"/>
    </location>
</feature>
<keyword evidence="5" id="KW-1185">Reference proteome</keyword>
<feature type="domain" description="Non-reducing end beta-L-arabinofuranosidase-like GH127 catalytic" evidence="1">
    <location>
        <begin position="1"/>
        <end position="331"/>
    </location>
</feature>
<name>A0ABQ6K9F5_9MICO</name>
<dbReference type="EMBL" id="BSVB01000001">
    <property type="protein sequence ID" value="GMA96153.1"/>
    <property type="molecule type" value="Genomic_DNA"/>
</dbReference>
<dbReference type="PANTHER" id="PTHR43465:SF2">
    <property type="entry name" value="DUF1680 DOMAIN PROTEIN (AFU_ORTHOLOGUE AFUA_1G08910)"/>
    <property type="match status" value="1"/>
</dbReference>
<feature type="domain" description="Non-reducing end beta-L-arabinofuranosidase-like GH127 C-terminal" evidence="3">
    <location>
        <begin position="438"/>
        <end position="548"/>
    </location>
</feature>
<evidence type="ECO:0000313" key="5">
    <source>
        <dbReference type="Proteomes" id="UP001157034"/>
    </source>
</evidence>
<dbReference type="Pfam" id="PF07944">
    <property type="entry name" value="Beta-AFase-like_GH127_cat"/>
    <property type="match status" value="1"/>
</dbReference>
<reference evidence="5" key="1">
    <citation type="journal article" date="2019" name="Int. J. Syst. Evol. Microbiol.">
        <title>The Global Catalogue of Microorganisms (GCM) 10K type strain sequencing project: providing services to taxonomists for standard genome sequencing and annotation.</title>
        <authorList>
            <consortium name="The Broad Institute Genomics Platform"/>
            <consortium name="The Broad Institute Genome Sequencing Center for Infectious Disease"/>
            <person name="Wu L."/>
            <person name="Ma J."/>
        </authorList>
    </citation>
    <scope>NUCLEOTIDE SEQUENCE [LARGE SCALE GENOMIC DNA]</scope>
    <source>
        <strain evidence="5">NBRC 108894</strain>
    </source>
</reference>
<proteinExistence type="predicted"/>
<evidence type="ECO:0000313" key="4">
    <source>
        <dbReference type="EMBL" id="GMA96153.1"/>
    </source>
</evidence>
<dbReference type="InterPro" id="IPR049174">
    <property type="entry name" value="Beta-AFase-like"/>
</dbReference>
<sequence length="550" mass="59863">MEAMAWEIGRTGDAEMDGRFRALTARIARAQEPDGYLNTNFGRPGQAPRYSDLEWGHELYSYGHLIQAGIARARTTGEDEFVQIVRRVADHVCEAFGPDGIQSVDGHPEIEVALAEWSRYTGDPKYLAQARLFIERRGHGVLGDIEFGRSYFQDDVPVREATVLRGHAVRALYLTAGAVDVAVEDDDAELLDILRSQMSTTVARRTYLTGGMGAHHEGESFGLDHELPPDRSYSETCAGIASIMVHHRMLLATGEEGYGDLVERMLFNVVAASPAEDGRSFFYTNTLHQREPGAVPPPDVASPRASSSLRAPWFNVSCCPTNVARTFASLGAYLASVTDDGIQLHQYAPAMIATALGDGSAVALHVDTDYPRTGSIRVTVDETREEPWALTLRVPAWAEGATVAVAGSDAVAVPTGAHVVERSWAAGDVVELELPMQPRWTRPDPRVDAVRGSVAVERGPLVMALESVDLGTSVNDVIVRSDQPLVDHPAQFDGEVSVTVVPEAVADAPWPYANPAPSRSAGDARSVKLIPYYRWARRGPSTMRVWLPEV</sequence>
<dbReference type="PANTHER" id="PTHR43465">
    <property type="entry name" value="DUF1680 DOMAIN PROTEIN (AFU_ORTHOLOGUE AFUA_1G08910)"/>
    <property type="match status" value="1"/>
</dbReference>
<evidence type="ECO:0008006" key="6">
    <source>
        <dbReference type="Google" id="ProtNLM"/>
    </source>
</evidence>
<evidence type="ECO:0000259" key="1">
    <source>
        <dbReference type="Pfam" id="PF07944"/>
    </source>
</evidence>
<accession>A0ABQ6K9F5</accession>
<comment type="caution">
    <text evidence="4">The sequence shown here is derived from an EMBL/GenBank/DDBJ whole genome shotgun (WGS) entry which is preliminary data.</text>
</comment>
<organism evidence="4 5">
    <name type="scientific">Pseudolysinimonas kribbensis</name>
    <dbReference type="NCBI Taxonomy" id="433641"/>
    <lineage>
        <taxon>Bacteria</taxon>
        <taxon>Bacillati</taxon>
        <taxon>Actinomycetota</taxon>
        <taxon>Actinomycetes</taxon>
        <taxon>Micrococcales</taxon>
        <taxon>Microbacteriaceae</taxon>
        <taxon>Pseudolysinimonas</taxon>
    </lineage>
</organism>
<evidence type="ECO:0000259" key="2">
    <source>
        <dbReference type="Pfam" id="PF20736"/>
    </source>
</evidence>
<dbReference type="Pfam" id="PF20736">
    <property type="entry name" value="Glyco_hydro127M"/>
    <property type="match status" value="1"/>
</dbReference>
<evidence type="ECO:0000259" key="3">
    <source>
        <dbReference type="Pfam" id="PF20737"/>
    </source>
</evidence>
<dbReference type="InterPro" id="IPR049049">
    <property type="entry name" value="Beta-AFase-like_GH127_C"/>
</dbReference>
<dbReference type="InterPro" id="IPR012878">
    <property type="entry name" value="Beta-AFase-like_GH127_cat"/>
</dbReference>